<evidence type="ECO:0000313" key="4">
    <source>
        <dbReference type="EMBL" id="MEB3033912.1"/>
    </source>
</evidence>
<dbReference type="PANTHER" id="PTHR30055:SF226">
    <property type="entry name" value="HTH-TYPE TRANSCRIPTIONAL REGULATOR PKSA"/>
    <property type="match status" value="1"/>
</dbReference>
<comment type="caution">
    <text evidence="4">The sequence shown here is derived from an EMBL/GenBank/DDBJ whole genome shotgun (WGS) entry which is preliminary data.</text>
</comment>
<dbReference type="SUPFAM" id="SSF46689">
    <property type="entry name" value="Homeodomain-like"/>
    <property type="match status" value="1"/>
</dbReference>
<keyword evidence="1 2" id="KW-0238">DNA-binding</keyword>
<dbReference type="RefSeq" id="WP_329780473.1">
    <property type="nucleotide sequence ID" value="NZ_JAYJJU010000024.1"/>
</dbReference>
<proteinExistence type="predicted"/>
<dbReference type="PANTHER" id="PTHR30055">
    <property type="entry name" value="HTH-TYPE TRANSCRIPTIONAL REGULATOR RUTR"/>
    <property type="match status" value="1"/>
</dbReference>
<reference evidence="4 5" key="1">
    <citation type="submission" date="2023-12" db="EMBL/GenBank/DDBJ databases">
        <title>Description of new species of Mycobacterium terrae complex isolated from sewage at the Sao Paulo Zoological Park Foundation in Brazil.</title>
        <authorList>
            <person name="Romagnoli C.L."/>
            <person name="Conceicao E.C."/>
            <person name="Machado E."/>
            <person name="Barreto L.B.P.F."/>
            <person name="Sharma A."/>
            <person name="Silva N.M."/>
            <person name="Marques L.E."/>
            <person name="Juliana M.A."/>
            <person name="Lourenco M.C.S."/>
            <person name="Digiampietri L.A."/>
            <person name="Suffys P.N."/>
            <person name="Viana-Niero C."/>
        </authorList>
    </citation>
    <scope>NUCLEOTIDE SEQUENCE [LARGE SCALE GENOMIC DNA]</scope>
    <source>
        <strain evidence="4 5">MYC340</strain>
    </source>
</reference>
<dbReference type="InterPro" id="IPR009057">
    <property type="entry name" value="Homeodomain-like_sf"/>
</dbReference>
<organism evidence="4 5">
    <name type="scientific">[Mycobacterium] nativiensis</name>
    <dbReference type="NCBI Taxonomy" id="2855503"/>
    <lineage>
        <taxon>Bacteria</taxon>
        <taxon>Bacillati</taxon>
        <taxon>Actinomycetota</taxon>
        <taxon>Actinomycetes</taxon>
        <taxon>Mycobacteriales</taxon>
        <taxon>Mycobacteriaceae</taxon>
        <taxon>Mycolicibacter</taxon>
    </lineage>
</organism>
<dbReference type="EMBL" id="JAYJJU010000024">
    <property type="protein sequence ID" value="MEB3033912.1"/>
    <property type="molecule type" value="Genomic_DNA"/>
</dbReference>
<sequence length="210" mass="23559">MTGDKRRRMSAEERRKQLLDIAQRIIDAEGFPAATPKRIADEAGINRTVIYQQFGDPAGMFAALVDREITRAGVQFAQVVAEVPDVGRTGDRYLVRVFEGTLNAIDAHPATWRLFLFPPEGAPAELHRRLASSQDFLLSFLTRELLRMRPDLHDPEYTARMVQAAGRELLQLRLSDPESATRERLSALMRSLNADITGRSGEKALSERGE</sequence>
<name>A0ABU5Y1H7_9MYCO</name>
<protein>
    <submittedName>
        <fullName evidence="4">TetR/AcrR family transcriptional regulator</fullName>
    </submittedName>
</protein>
<evidence type="ECO:0000259" key="3">
    <source>
        <dbReference type="PROSITE" id="PS50977"/>
    </source>
</evidence>
<evidence type="ECO:0000256" key="2">
    <source>
        <dbReference type="PROSITE-ProRule" id="PRU00335"/>
    </source>
</evidence>
<keyword evidence="5" id="KW-1185">Reference proteome</keyword>
<feature type="DNA-binding region" description="H-T-H motif" evidence="2">
    <location>
        <begin position="35"/>
        <end position="54"/>
    </location>
</feature>
<accession>A0ABU5Y1H7</accession>
<dbReference type="InterPro" id="IPR050109">
    <property type="entry name" value="HTH-type_TetR-like_transc_reg"/>
</dbReference>
<feature type="domain" description="HTH tetR-type" evidence="3">
    <location>
        <begin position="12"/>
        <end position="72"/>
    </location>
</feature>
<dbReference type="Proteomes" id="UP001298593">
    <property type="component" value="Unassembled WGS sequence"/>
</dbReference>
<dbReference type="PROSITE" id="PS50977">
    <property type="entry name" value="HTH_TETR_2"/>
    <property type="match status" value="1"/>
</dbReference>
<evidence type="ECO:0000313" key="5">
    <source>
        <dbReference type="Proteomes" id="UP001298593"/>
    </source>
</evidence>
<evidence type="ECO:0000256" key="1">
    <source>
        <dbReference type="ARBA" id="ARBA00023125"/>
    </source>
</evidence>
<dbReference type="InterPro" id="IPR001647">
    <property type="entry name" value="HTH_TetR"/>
</dbReference>
<dbReference type="Gene3D" id="1.10.357.10">
    <property type="entry name" value="Tetracycline Repressor, domain 2"/>
    <property type="match status" value="1"/>
</dbReference>
<dbReference type="Pfam" id="PF00440">
    <property type="entry name" value="TetR_N"/>
    <property type="match status" value="1"/>
</dbReference>
<gene>
    <name evidence="4" type="ORF">KV113_20445</name>
</gene>